<protein>
    <submittedName>
        <fullName evidence="14">CDP-diacylglycerol--serine O-phosphatidyltransferase</fullName>
    </submittedName>
</protein>
<feature type="transmembrane region" description="Helical" evidence="13">
    <location>
        <begin position="38"/>
        <end position="64"/>
    </location>
</feature>
<dbReference type="Proteomes" id="UP000064967">
    <property type="component" value="Chromosome"/>
</dbReference>
<dbReference type="KEGG" id="llu:AKJ09_07321"/>
<sequence>MSSQPNQPTPPEPPKSSASSGALPPEGPKKPFSMLRTFALADLITLGNAACGTGAVLACMSYVSAVDRKPIWTALVLLPLALICDALDGTVARWRRKSSPLGADLDSLADIVSFGVAPAALGFALGMRGGWDAVVFCYFVACGISRLARYNVTAAALSDESGKVKYYEGTPIPTSLAIVLMLGVAFSRDRVGEALWFGAMNLGPFVLHPLSLVYVFSGSMMISTIRIPKP</sequence>
<evidence type="ECO:0000256" key="4">
    <source>
        <dbReference type="ARBA" id="ARBA00022679"/>
    </source>
</evidence>
<keyword evidence="10" id="KW-1208">Phospholipid metabolism</keyword>
<gene>
    <name evidence="14" type="ORF">AKJ09_07321</name>
</gene>
<dbReference type="EMBL" id="CP012333">
    <property type="protein sequence ID" value="AKV00658.1"/>
    <property type="molecule type" value="Genomic_DNA"/>
</dbReference>
<dbReference type="PATRIC" id="fig|1391654.3.peg.7437"/>
<dbReference type="PANTHER" id="PTHR14269:SF61">
    <property type="entry name" value="CDP-DIACYLGLYCEROL--SERINE O-PHOSPHATIDYLTRANSFERASE"/>
    <property type="match status" value="1"/>
</dbReference>
<evidence type="ECO:0000256" key="7">
    <source>
        <dbReference type="ARBA" id="ARBA00023098"/>
    </source>
</evidence>
<dbReference type="GO" id="GO:0008654">
    <property type="term" value="P:phospholipid biosynthetic process"/>
    <property type="evidence" value="ECO:0007669"/>
    <property type="project" value="UniProtKB-KW"/>
</dbReference>
<dbReference type="GO" id="GO:0016020">
    <property type="term" value="C:membrane"/>
    <property type="evidence" value="ECO:0007669"/>
    <property type="project" value="UniProtKB-SubCell"/>
</dbReference>
<keyword evidence="8 13" id="KW-0472">Membrane</keyword>
<keyword evidence="4 11" id="KW-0808">Transferase</keyword>
<evidence type="ECO:0000256" key="13">
    <source>
        <dbReference type="SAM" id="Phobius"/>
    </source>
</evidence>
<evidence type="ECO:0000256" key="11">
    <source>
        <dbReference type="RuleBase" id="RU003750"/>
    </source>
</evidence>
<reference evidence="14 15" key="1">
    <citation type="submission" date="2015-08" db="EMBL/GenBank/DDBJ databases">
        <authorList>
            <person name="Babu N.S."/>
            <person name="Beckwith C.J."/>
            <person name="Beseler K.G."/>
            <person name="Brison A."/>
            <person name="Carone J.V."/>
            <person name="Caskin T.P."/>
            <person name="Diamond M."/>
            <person name="Durham M.E."/>
            <person name="Foxe J.M."/>
            <person name="Go M."/>
            <person name="Henderson B.A."/>
            <person name="Jones I.B."/>
            <person name="McGettigan J.A."/>
            <person name="Micheletti S.J."/>
            <person name="Nasrallah M.E."/>
            <person name="Ortiz D."/>
            <person name="Piller C.R."/>
            <person name="Privatt S.R."/>
            <person name="Schneider S.L."/>
            <person name="Sharp S."/>
            <person name="Smith T.C."/>
            <person name="Stanton J.D."/>
            <person name="Ullery H.E."/>
            <person name="Wilson R.J."/>
            <person name="Serrano M.G."/>
            <person name="Buck G."/>
            <person name="Lee V."/>
            <person name="Wang Y."/>
            <person name="Carvalho R."/>
            <person name="Voegtly L."/>
            <person name="Shi R."/>
            <person name="Duckworth R."/>
            <person name="Johnson A."/>
            <person name="Loviza R."/>
            <person name="Walstead R."/>
            <person name="Shah Z."/>
            <person name="Kiflezghi M."/>
            <person name="Wade K."/>
            <person name="Ball S.L."/>
            <person name="Bradley K.W."/>
            <person name="Asai D.J."/>
            <person name="Bowman C.A."/>
            <person name="Russell D.A."/>
            <person name="Pope W.H."/>
            <person name="Jacobs-Sera D."/>
            <person name="Hendrix R.W."/>
            <person name="Hatfull G.F."/>
        </authorList>
    </citation>
    <scope>NUCLEOTIDE SEQUENCE [LARGE SCALE GENOMIC DNA]</scope>
    <source>
        <strain evidence="14 15">DSM 27648</strain>
    </source>
</reference>
<dbReference type="GO" id="GO:0016780">
    <property type="term" value="F:phosphotransferase activity, for other substituted phosphate groups"/>
    <property type="evidence" value="ECO:0007669"/>
    <property type="project" value="InterPro"/>
</dbReference>
<evidence type="ECO:0000256" key="1">
    <source>
        <dbReference type="ARBA" id="ARBA00004141"/>
    </source>
</evidence>
<keyword evidence="5 13" id="KW-0812">Transmembrane</keyword>
<keyword evidence="15" id="KW-1185">Reference proteome</keyword>
<dbReference type="InterPro" id="IPR048254">
    <property type="entry name" value="CDP_ALCOHOL_P_TRANSF_CS"/>
</dbReference>
<feature type="region of interest" description="Disordered" evidence="12">
    <location>
        <begin position="1"/>
        <end position="29"/>
    </location>
</feature>
<evidence type="ECO:0000256" key="6">
    <source>
        <dbReference type="ARBA" id="ARBA00022989"/>
    </source>
</evidence>
<evidence type="ECO:0000256" key="10">
    <source>
        <dbReference type="ARBA" id="ARBA00023264"/>
    </source>
</evidence>
<feature type="transmembrane region" description="Helical" evidence="13">
    <location>
        <begin position="164"/>
        <end position="186"/>
    </location>
</feature>
<evidence type="ECO:0000313" key="15">
    <source>
        <dbReference type="Proteomes" id="UP000064967"/>
    </source>
</evidence>
<dbReference type="InterPro" id="IPR000462">
    <property type="entry name" value="CDP-OH_P_trans"/>
</dbReference>
<accession>A0A0K1Q4J4</accession>
<dbReference type="PANTHER" id="PTHR14269">
    <property type="entry name" value="CDP-DIACYLGLYCEROL--GLYCEROL-3-PHOSPHATE 3-PHOSPHATIDYLTRANSFERASE-RELATED"/>
    <property type="match status" value="1"/>
</dbReference>
<evidence type="ECO:0000256" key="8">
    <source>
        <dbReference type="ARBA" id="ARBA00023136"/>
    </source>
</evidence>
<evidence type="ECO:0000256" key="9">
    <source>
        <dbReference type="ARBA" id="ARBA00023209"/>
    </source>
</evidence>
<evidence type="ECO:0000313" key="14">
    <source>
        <dbReference type="EMBL" id="AKV00658.1"/>
    </source>
</evidence>
<evidence type="ECO:0000256" key="5">
    <source>
        <dbReference type="ARBA" id="ARBA00022692"/>
    </source>
</evidence>
<keyword evidence="9" id="KW-0594">Phospholipid biosynthesis</keyword>
<dbReference type="AlphaFoldDB" id="A0A0K1Q4J4"/>
<keyword evidence="6 13" id="KW-1133">Transmembrane helix</keyword>
<keyword evidence="7" id="KW-0443">Lipid metabolism</keyword>
<dbReference type="Gene3D" id="1.20.120.1760">
    <property type="match status" value="1"/>
</dbReference>
<evidence type="ECO:0000256" key="12">
    <source>
        <dbReference type="SAM" id="MobiDB-lite"/>
    </source>
</evidence>
<dbReference type="STRING" id="1391654.AKJ09_07321"/>
<dbReference type="Pfam" id="PF01066">
    <property type="entry name" value="CDP-OH_P_transf"/>
    <property type="match status" value="1"/>
</dbReference>
<dbReference type="InterPro" id="IPR050324">
    <property type="entry name" value="CDP-alcohol_PTase-I"/>
</dbReference>
<evidence type="ECO:0000256" key="2">
    <source>
        <dbReference type="ARBA" id="ARBA00010441"/>
    </source>
</evidence>
<dbReference type="PROSITE" id="PS00379">
    <property type="entry name" value="CDP_ALCOHOL_P_TRANSF"/>
    <property type="match status" value="1"/>
</dbReference>
<proteinExistence type="inferred from homology"/>
<organism evidence="14 15">
    <name type="scientific">Labilithrix luteola</name>
    <dbReference type="NCBI Taxonomy" id="1391654"/>
    <lineage>
        <taxon>Bacteria</taxon>
        <taxon>Pseudomonadati</taxon>
        <taxon>Myxococcota</taxon>
        <taxon>Polyangia</taxon>
        <taxon>Polyangiales</taxon>
        <taxon>Labilitrichaceae</taxon>
        <taxon>Labilithrix</taxon>
    </lineage>
</organism>
<name>A0A0K1Q4J4_9BACT</name>
<evidence type="ECO:0000256" key="3">
    <source>
        <dbReference type="ARBA" id="ARBA00022516"/>
    </source>
</evidence>
<feature type="transmembrane region" description="Helical" evidence="13">
    <location>
        <begin position="133"/>
        <end position="152"/>
    </location>
</feature>
<feature type="transmembrane region" description="Helical" evidence="13">
    <location>
        <begin position="108"/>
        <end position="127"/>
    </location>
</feature>
<feature type="transmembrane region" description="Helical" evidence="13">
    <location>
        <begin position="70"/>
        <end position="87"/>
    </location>
</feature>
<comment type="similarity">
    <text evidence="2 11">Belongs to the CDP-alcohol phosphatidyltransferase class-I family.</text>
</comment>
<dbReference type="InterPro" id="IPR043130">
    <property type="entry name" value="CDP-OH_PTrfase_TM_dom"/>
</dbReference>
<comment type="subcellular location">
    <subcellularLocation>
        <location evidence="1">Membrane</location>
        <topology evidence="1">Multi-pass membrane protein</topology>
    </subcellularLocation>
</comment>
<keyword evidence="3" id="KW-0444">Lipid biosynthesis</keyword>